<evidence type="ECO:0000256" key="1">
    <source>
        <dbReference type="SAM" id="Phobius"/>
    </source>
</evidence>
<accession>A0ABS7EED1</accession>
<organism evidence="2 3">
    <name type="scientific">Neiella holothuriorum</name>
    <dbReference type="NCBI Taxonomy" id="2870530"/>
    <lineage>
        <taxon>Bacteria</taxon>
        <taxon>Pseudomonadati</taxon>
        <taxon>Pseudomonadota</taxon>
        <taxon>Gammaproteobacteria</taxon>
        <taxon>Alteromonadales</taxon>
        <taxon>Echinimonadaceae</taxon>
        <taxon>Neiella</taxon>
    </lineage>
</organism>
<evidence type="ECO:0000313" key="3">
    <source>
        <dbReference type="Proteomes" id="UP001166251"/>
    </source>
</evidence>
<dbReference type="PANTHER" id="PTHR34351:SF1">
    <property type="entry name" value="SLR1927 PROTEIN"/>
    <property type="match status" value="1"/>
</dbReference>
<dbReference type="PANTHER" id="PTHR34351">
    <property type="entry name" value="SLR1927 PROTEIN-RELATED"/>
    <property type="match status" value="1"/>
</dbReference>
<name>A0ABS7EED1_9GAMM</name>
<feature type="transmembrane region" description="Helical" evidence="1">
    <location>
        <begin position="44"/>
        <end position="60"/>
    </location>
</feature>
<keyword evidence="1" id="KW-0812">Transmembrane</keyword>
<keyword evidence="1" id="KW-1133">Transmembrane helix</keyword>
<protein>
    <submittedName>
        <fullName evidence="2">DUF58 domain-containing protein</fullName>
    </submittedName>
</protein>
<feature type="transmembrane region" description="Helical" evidence="1">
    <location>
        <begin position="66"/>
        <end position="86"/>
    </location>
</feature>
<dbReference type="Proteomes" id="UP001166251">
    <property type="component" value="Unassembled WGS sequence"/>
</dbReference>
<dbReference type="EMBL" id="JAHZSS010000005">
    <property type="protein sequence ID" value="MBW8190595.1"/>
    <property type="molecule type" value="Genomic_DNA"/>
</dbReference>
<comment type="caution">
    <text evidence="2">The sequence shown here is derived from an EMBL/GenBank/DDBJ whole genome shotgun (WGS) entry which is preliminary data.</text>
</comment>
<evidence type="ECO:0000313" key="2">
    <source>
        <dbReference type="EMBL" id="MBW8190595.1"/>
    </source>
</evidence>
<proteinExistence type="predicted"/>
<sequence length="349" mass="39350">MTGLFDKVKAWFKRPINRWIARKLPPAQQVQLGLNSIMILPTRLGFVVLGLIVLLLLLAINYESSMVFALCFALLAVWLLALHWTFQSLSGLTLRLKGSRHVHAGDDLGFDIEIGSADQRPRYAIELYWQPQQITRFDVPAHALVQQQVFYPTTRRGYLQPERLQVVSCYPLMLFRAWSSVAFNSQALVYPTPTACDMPEPSAVHSNQSASSKPAPGFDELASVRPYRNADPLHHIAWKASAKRPADLVSKQFEQHQDQRLWLNYHDMPGPDHESKLSQLCYLCLQYQQQPIDFGLILADGMIAPDRGAKHMIRCLTQLALQPYVAGIQANYSRHADANGGHDAATTPR</sequence>
<reference evidence="2" key="1">
    <citation type="submission" date="2021-07" db="EMBL/GenBank/DDBJ databases">
        <title>Neiella marina sp. nov., isolated from the intestinal content of sea cucumber Apostichopus japonicus.</title>
        <authorList>
            <person name="Bai X."/>
        </authorList>
    </citation>
    <scope>NUCLEOTIDE SEQUENCE</scope>
    <source>
        <strain evidence="2">126</strain>
    </source>
</reference>
<keyword evidence="1" id="KW-0472">Membrane</keyword>
<dbReference type="RefSeq" id="WP_220103283.1">
    <property type="nucleotide sequence ID" value="NZ_JAHZSS010000005.1"/>
</dbReference>
<gene>
    <name evidence="2" type="ORF">K0504_06055</name>
</gene>
<keyword evidence="3" id="KW-1185">Reference proteome</keyword>